<name>A0A6A7AYP5_9PLEO</name>
<keyword evidence="3" id="KW-1185">Reference proteome</keyword>
<evidence type="ECO:0000313" key="3">
    <source>
        <dbReference type="Proteomes" id="UP000799423"/>
    </source>
</evidence>
<gene>
    <name evidence="2" type="ORF">T440DRAFT_471167</name>
</gene>
<evidence type="ECO:0000256" key="1">
    <source>
        <dbReference type="SAM" id="MobiDB-lite"/>
    </source>
</evidence>
<dbReference type="AlphaFoldDB" id="A0A6A7AYP5"/>
<protein>
    <submittedName>
        <fullName evidence="2">Uncharacterized protein</fullName>
    </submittedName>
</protein>
<reference evidence="2" key="1">
    <citation type="submission" date="2020-01" db="EMBL/GenBank/DDBJ databases">
        <authorList>
            <consortium name="DOE Joint Genome Institute"/>
            <person name="Haridas S."/>
            <person name="Albert R."/>
            <person name="Binder M."/>
            <person name="Bloem J."/>
            <person name="Labutti K."/>
            <person name="Salamov A."/>
            <person name="Andreopoulos B."/>
            <person name="Baker S.E."/>
            <person name="Barry K."/>
            <person name="Bills G."/>
            <person name="Bluhm B.H."/>
            <person name="Cannon C."/>
            <person name="Castanera R."/>
            <person name="Culley D.E."/>
            <person name="Daum C."/>
            <person name="Ezra D."/>
            <person name="Gonzalez J.B."/>
            <person name="Henrissat B."/>
            <person name="Kuo A."/>
            <person name="Liang C."/>
            <person name="Lipzen A."/>
            <person name="Lutzoni F."/>
            <person name="Magnuson J."/>
            <person name="Mondo S."/>
            <person name="Nolan M."/>
            <person name="Ohm R."/>
            <person name="Pangilinan J."/>
            <person name="Park H.-J."/>
            <person name="Ramirez L."/>
            <person name="Alfaro M."/>
            <person name="Sun H."/>
            <person name="Tritt A."/>
            <person name="Yoshinaga Y."/>
            <person name="Zwiers L.-H."/>
            <person name="Turgeon B.G."/>
            <person name="Goodwin S.B."/>
            <person name="Spatafora J.W."/>
            <person name="Crous P.W."/>
            <person name="Grigoriev I.V."/>
        </authorList>
    </citation>
    <scope>NUCLEOTIDE SEQUENCE</scope>
    <source>
        <strain evidence="2">IPT5</strain>
    </source>
</reference>
<dbReference type="EMBL" id="MU006327">
    <property type="protein sequence ID" value="KAF2847265.1"/>
    <property type="molecule type" value="Genomic_DNA"/>
</dbReference>
<dbReference type="Proteomes" id="UP000799423">
    <property type="component" value="Unassembled WGS sequence"/>
</dbReference>
<feature type="region of interest" description="Disordered" evidence="1">
    <location>
        <begin position="1"/>
        <end position="27"/>
    </location>
</feature>
<proteinExistence type="predicted"/>
<accession>A0A6A7AYP5</accession>
<evidence type="ECO:0000313" key="2">
    <source>
        <dbReference type="EMBL" id="KAF2847265.1"/>
    </source>
</evidence>
<sequence length="52" mass="5642">MSCHYAFTSTEPPTHHSDPNPLHEPITTALPATSTVHAPHAEPDIPKAVIYI</sequence>
<organism evidence="2 3">
    <name type="scientific">Plenodomus tracheiphilus IPT5</name>
    <dbReference type="NCBI Taxonomy" id="1408161"/>
    <lineage>
        <taxon>Eukaryota</taxon>
        <taxon>Fungi</taxon>
        <taxon>Dikarya</taxon>
        <taxon>Ascomycota</taxon>
        <taxon>Pezizomycotina</taxon>
        <taxon>Dothideomycetes</taxon>
        <taxon>Pleosporomycetidae</taxon>
        <taxon>Pleosporales</taxon>
        <taxon>Pleosporineae</taxon>
        <taxon>Leptosphaeriaceae</taxon>
        <taxon>Plenodomus</taxon>
    </lineage>
</organism>